<evidence type="ECO:0000313" key="3">
    <source>
        <dbReference type="Proteomes" id="UP000032120"/>
    </source>
</evidence>
<evidence type="ECO:0000256" key="1">
    <source>
        <dbReference type="SAM" id="Phobius"/>
    </source>
</evidence>
<name>A0A0D0IL30_9MICO</name>
<feature type="transmembrane region" description="Helical" evidence="1">
    <location>
        <begin position="62"/>
        <end position="85"/>
    </location>
</feature>
<keyword evidence="1" id="KW-0812">Transmembrane</keyword>
<proteinExistence type="predicted"/>
<dbReference type="EMBL" id="JXSQ01000021">
    <property type="protein sequence ID" value="KIP51822.1"/>
    <property type="molecule type" value="Genomic_DNA"/>
</dbReference>
<gene>
    <name evidence="2" type="ORF">SD72_12820</name>
</gene>
<dbReference type="Proteomes" id="UP000032120">
    <property type="component" value="Unassembled WGS sequence"/>
</dbReference>
<sequence>MRSSEVAESPQRAERFREGLSLALMLAPFVSVLVFLVLNPRAWLTDFAVFFSPDGELIRSDAGWVLAALALLASTVCGAIGLLGTRESWKYNRRWQRGFLGSVAAVLVSVLFGAWSMTQEIERGAAPSVGLAMFFTMCCMLYGVLCATISPRDSVTVWYADEEAHEDSEVSRF</sequence>
<feature type="transmembrane region" description="Helical" evidence="1">
    <location>
        <begin position="20"/>
        <end position="42"/>
    </location>
</feature>
<comment type="caution">
    <text evidence="2">The sequence shown here is derived from an EMBL/GenBank/DDBJ whole genome shotgun (WGS) entry which is preliminary data.</text>
</comment>
<organism evidence="2 3">
    <name type="scientific">Leucobacter komagatae</name>
    <dbReference type="NCBI Taxonomy" id="55969"/>
    <lineage>
        <taxon>Bacteria</taxon>
        <taxon>Bacillati</taxon>
        <taxon>Actinomycetota</taxon>
        <taxon>Actinomycetes</taxon>
        <taxon>Micrococcales</taxon>
        <taxon>Microbacteriaceae</taxon>
        <taxon>Leucobacter</taxon>
    </lineage>
</organism>
<dbReference type="AlphaFoldDB" id="A0A0D0IL30"/>
<keyword evidence="1" id="KW-1133">Transmembrane helix</keyword>
<feature type="transmembrane region" description="Helical" evidence="1">
    <location>
        <begin position="97"/>
        <end position="117"/>
    </location>
</feature>
<reference evidence="2 3" key="1">
    <citation type="submission" date="2015-01" db="EMBL/GenBank/DDBJ databases">
        <title>Draft genome sequence of Leucobacter komagatae strain VKM ST2845.</title>
        <authorList>
            <person name="Karlyshev A.V."/>
            <person name="Kudryashova E.B."/>
        </authorList>
    </citation>
    <scope>NUCLEOTIDE SEQUENCE [LARGE SCALE GENOMIC DNA]</scope>
    <source>
        <strain evidence="2 3">VKM ST2845</strain>
    </source>
</reference>
<keyword evidence="1" id="KW-0472">Membrane</keyword>
<protein>
    <submittedName>
        <fullName evidence="2">Uncharacterized protein</fullName>
    </submittedName>
</protein>
<dbReference type="RefSeq" id="WP_042544858.1">
    <property type="nucleotide sequence ID" value="NZ_JXSQ01000021.1"/>
</dbReference>
<evidence type="ECO:0000313" key="2">
    <source>
        <dbReference type="EMBL" id="KIP51822.1"/>
    </source>
</evidence>
<dbReference type="OrthoDB" id="9851315at2"/>
<accession>A0A0D0IL30</accession>
<keyword evidence="3" id="KW-1185">Reference proteome</keyword>
<feature type="transmembrane region" description="Helical" evidence="1">
    <location>
        <begin position="129"/>
        <end position="149"/>
    </location>
</feature>